<organism evidence="1 2">
    <name type="scientific">Paracoccus methylarcula</name>
    <dbReference type="NCBI Taxonomy" id="72022"/>
    <lineage>
        <taxon>Bacteria</taxon>
        <taxon>Pseudomonadati</taxon>
        <taxon>Pseudomonadota</taxon>
        <taxon>Alphaproteobacteria</taxon>
        <taxon>Rhodobacterales</taxon>
        <taxon>Paracoccaceae</taxon>
        <taxon>Paracoccus</taxon>
    </lineage>
</organism>
<dbReference type="RefSeq" id="WP_106692924.1">
    <property type="nucleotide sequence ID" value="NZ_PXNQ02000015.1"/>
</dbReference>
<dbReference type="OrthoDB" id="7776034at2"/>
<dbReference type="AlphaFoldDB" id="A0A422QT29"/>
<evidence type="ECO:0000313" key="2">
    <source>
        <dbReference type="Proteomes" id="UP000238137"/>
    </source>
</evidence>
<proteinExistence type="predicted"/>
<accession>A0A422QT29</accession>
<dbReference type="Proteomes" id="UP000238137">
    <property type="component" value="Unassembled WGS sequence"/>
</dbReference>
<name>A0A422QT29_9RHOB</name>
<keyword evidence="2" id="KW-1185">Reference proteome</keyword>
<protein>
    <submittedName>
        <fullName evidence="1">Uncharacterized protein</fullName>
    </submittedName>
</protein>
<reference evidence="1" key="1">
    <citation type="submission" date="2018-05" db="EMBL/GenBank/DDBJ databases">
        <title>Reclassification of Methylarcula marina and Methylarcula terricola as Paracoccus methylarcula sp.nov., comb.nov. and Paracoccus terricola comb.nov.</title>
        <authorList>
            <person name="Shmareva M.N."/>
            <person name="Doronina N.V."/>
            <person name="Vasilenko O.V."/>
            <person name="Tarlachkov S.V."/>
            <person name="Trotsenko Y.A."/>
        </authorList>
    </citation>
    <scope>NUCLEOTIDE SEQUENCE [LARGE SCALE GENOMIC DNA]</scope>
    <source>
        <strain evidence="1">VKM B-2159</strain>
    </source>
</reference>
<comment type="caution">
    <text evidence="1">The sequence shown here is derived from an EMBL/GenBank/DDBJ whole genome shotgun (WGS) entry which is preliminary data.</text>
</comment>
<gene>
    <name evidence="1" type="ORF">A7A09_019305</name>
</gene>
<evidence type="ECO:0000313" key="1">
    <source>
        <dbReference type="EMBL" id="RNF32962.1"/>
    </source>
</evidence>
<dbReference type="EMBL" id="PXNQ02000015">
    <property type="protein sequence ID" value="RNF32962.1"/>
    <property type="molecule type" value="Genomic_DNA"/>
</dbReference>
<sequence length="85" mass="9755">MTGIKLYKRLRNMRDEAIRRPNYRVIYAHALAVAHMEGHLIADDHPAWEAIYAAIRAAREGDPEALDTIEREIARLHDRPVKPTG</sequence>